<accession>A0A4U0X6G4</accession>
<dbReference type="SUPFAM" id="SSF57701">
    <property type="entry name" value="Zn2/Cys6 DNA-binding domain"/>
    <property type="match status" value="1"/>
</dbReference>
<dbReference type="Gene3D" id="4.10.240.10">
    <property type="entry name" value="Zn(2)-C6 fungal-type DNA-binding domain"/>
    <property type="match status" value="1"/>
</dbReference>
<keyword evidence="3" id="KW-0862">Zinc</keyword>
<keyword evidence="4" id="KW-0805">Transcription regulation</keyword>
<dbReference type="InterPro" id="IPR051615">
    <property type="entry name" value="Transcr_Regulatory_Elem"/>
</dbReference>
<evidence type="ECO:0000259" key="9">
    <source>
        <dbReference type="PROSITE" id="PS50048"/>
    </source>
</evidence>
<keyword evidence="11" id="KW-1185">Reference proteome</keyword>
<feature type="region of interest" description="Disordered" evidence="8">
    <location>
        <begin position="1"/>
        <end position="21"/>
    </location>
</feature>
<evidence type="ECO:0000313" key="11">
    <source>
        <dbReference type="Proteomes" id="UP000309340"/>
    </source>
</evidence>
<dbReference type="PANTHER" id="PTHR31313">
    <property type="entry name" value="TY1 ENHANCER ACTIVATOR"/>
    <property type="match status" value="1"/>
</dbReference>
<dbReference type="AlphaFoldDB" id="A0A4U0X6G4"/>
<dbReference type="GO" id="GO:0000981">
    <property type="term" value="F:DNA-binding transcription factor activity, RNA polymerase II-specific"/>
    <property type="evidence" value="ECO:0007669"/>
    <property type="project" value="InterPro"/>
</dbReference>
<feature type="domain" description="Zn(2)-C6 fungal-type" evidence="9">
    <location>
        <begin position="35"/>
        <end position="66"/>
    </location>
</feature>
<evidence type="ECO:0000256" key="7">
    <source>
        <dbReference type="ARBA" id="ARBA00023242"/>
    </source>
</evidence>
<dbReference type="CDD" id="cd00067">
    <property type="entry name" value="GAL4"/>
    <property type="match status" value="1"/>
</dbReference>
<dbReference type="EMBL" id="NAJQ01000371">
    <property type="protein sequence ID" value="TKA71016.1"/>
    <property type="molecule type" value="Genomic_DNA"/>
</dbReference>
<evidence type="ECO:0000256" key="3">
    <source>
        <dbReference type="ARBA" id="ARBA00022833"/>
    </source>
</evidence>
<feature type="compositionally biased region" description="Low complexity" evidence="8">
    <location>
        <begin position="451"/>
        <end position="463"/>
    </location>
</feature>
<keyword evidence="5" id="KW-0238">DNA-binding</keyword>
<evidence type="ECO:0000256" key="1">
    <source>
        <dbReference type="ARBA" id="ARBA00004123"/>
    </source>
</evidence>
<keyword evidence="7" id="KW-0539">Nucleus</keyword>
<dbReference type="STRING" id="329884.A0A4U0X6G4"/>
<protein>
    <recommendedName>
        <fullName evidence="9">Zn(2)-C6 fungal-type domain-containing protein</fullName>
    </recommendedName>
</protein>
<comment type="subcellular location">
    <subcellularLocation>
        <location evidence="1">Nucleus</location>
    </subcellularLocation>
</comment>
<sequence length="581" mass="63824">MPPRPIRPKDEQDTSDSGIIPSDLKATKRRAVSSACLQCRKRKSKCDGALPACSTCVAVYRTECSYDADSDHRRKGALKRDIQCLQQQKSALEVIVASLRSLPEEEAVSLLQSVRGESSFEVVAASLRTNVRLPHSYAPQTLEADFAQQISQPMTIDSISTPASFSCALSREQSSENGHEALADVKPDLNPGSWFSQPQDAEFIEHLLNLYFSWPYHDDANQAMSPNIQQAARPTLFIECRSRLSELASDMVNTFYAPRERFTSRRLAAAYAQYQEWHHNLPEAFRLENTALPHVLVLHMYYNACVLHLFRPYIKLDLRGAGLYPHETCTHCANEISSIMNALRAISGLRRVSLTVCSWIMTASTIHLLNLPSDVATHNLSQGMHDLQTISVNHQFAARCIDIVRSLAVKWNITLPEGANAIPGFRELATQPLKSPTTAFFAASIPRVQSSEGRSASGSSVSSNQPPDTPFAPPQHPPSTFPTYYSDPTAPMDPSQVQHAFWTPFPAQGVPAVSFHDLSFDFTSSPMDVMQNMQLCGGSGDSSLSSHAGHQMVSDVGMGSTMGTLGPANSVGAGGTDWDWR</sequence>
<gene>
    <name evidence="10" type="ORF">B0A55_06034</name>
</gene>
<feature type="region of interest" description="Disordered" evidence="8">
    <location>
        <begin position="451"/>
        <end position="489"/>
    </location>
</feature>
<dbReference type="Pfam" id="PF00172">
    <property type="entry name" value="Zn_clus"/>
    <property type="match status" value="1"/>
</dbReference>
<dbReference type="InterPro" id="IPR036864">
    <property type="entry name" value="Zn2-C6_fun-type_DNA-bd_sf"/>
</dbReference>
<keyword evidence="6" id="KW-0804">Transcription</keyword>
<evidence type="ECO:0000256" key="6">
    <source>
        <dbReference type="ARBA" id="ARBA00023163"/>
    </source>
</evidence>
<name>A0A4U0X6G4_9PEZI</name>
<evidence type="ECO:0000256" key="2">
    <source>
        <dbReference type="ARBA" id="ARBA00022723"/>
    </source>
</evidence>
<dbReference type="SMART" id="SM00066">
    <property type="entry name" value="GAL4"/>
    <property type="match status" value="1"/>
</dbReference>
<dbReference type="GO" id="GO:0005634">
    <property type="term" value="C:nucleus"/>
    <property type="evidence" value="ECO:0007669"/>
    <property type="project" value="UniProtKB-SubCell"/>
</dbReference>
<evidence type="ECO:0000256" key="8">
    <source>
        <dbReference type="SAM" id="MobiDB-lite"/>
    </source>
</evidence>
<dbReference type="PANTHER" id="PTHR31313:SF81">
    <property type="entry name" value="TY1 ENHANCER ACTIVATOR"/>
    <property type="match status" value="1"/>
</dbReference>
<feature type="compositionally biased region" description="Pro residues" evidence="8">
    <location>
        <begin position="467"/>
        <end position="480"/>
    </location>
</feature>
<dbReference type="CDD" id="cd12148">
    <property type="entry name" value="fungal_TF_MHR"/>
    <property type="match status" value="1"/>
</dbReference>
<evidence type="ECO:0000256" key="4">
    <source>
        <dbReference type="ARBA" id="ARBA00023015"/>
    </source>
</evidence>
<dbReference type="InterPro" id="IPR001138">
    <property type="entry name" value="Zn2Cys6_DnaBD"/>
</dbReference>
<evidence type="ECO:0000256" key="5">
    <source>
        <dbReference type="ARBA" id="ARBA00023125"/>
    </source>
</evidence>
<evidence type="ECO:0000313" key="10">
    <source>
        <dbReference type="EMBL" id="TKA71016.1"/>
    </source>
</evidence>
<dbReference type="PROSITE" id="PS50048">
    <property type="entry name" value="ZN2_CY6_FUNGAL_2"/>
    <property type="match status" value="1"/>
</dbReference>
<dbReference type="GO" id="GO:0003677">
    <property type="term" value="F:DNA binding"/>
    <property type="evidence" value="ECO:0007669"/>
    <property type="project" value="UniProtKB-KW"/>
</dbReference>
<organism evidence="10 11">
    <name type="scientific">Friedmanniomyces simplex</name>
    <dbReference type="NCBI Taxonomy" id="329884"/>
    <lineage>
        <taxon>Eukaryota</taxon>
        <taxon>Fungi</taxon>
        <taxon>Dikarya</taxon>
        <taxon>Ascomycota</taxon>
        <taxon>Pezizomycotina</taxon>
        <taxon>Dothideomycetes</taxon>
        <taxon>Dothideomycetidae</taxon>
        <taxon>Mycosphaerellales</taxon>
        <taxon>Teratosphaeriaceae</taxon>
        <taxon>Friedmanniomyces</taxon>
    </lineage>
</organism>
<dbReference type="Proteomes" id="UP000309340">
    <property type="component" value="Unassembled WGS sequence"/>
</dbReference>
<proteinExistence type="predicted"/>
<dbReference type="GO" id="GO:0008270">
    <property type="term" value="F:zinc ion binding"/>
    <property type="evidence" value="ECO:0007669"/>
    <property type="project" value="InterPro"/>
</dbReference>
<dbReference type="PROSITE" id="PS00463">
    <property type="entry name" value="ZN2_CY6_FUNGAL_1"/>
    <property type="match status" value="1"/>
</dbReference>
<reference evidence="10 11" key="1">
    <citation type="submission" date="2017-03" db="EMBL/GenBank/DDBJ databases">
        <title>Genomes of endolithic fungi from Antarctica.</title>
        <authorList>
            <person name="Coleine C."/>
            <person name="Masonjones S."/>
            <person name="Stajich J.E."/>
        </authorList>
    </citation>
    <scope>NUCLEOTIDE SEQUENCE [LARGE SCALE GENOMIC DNA]</scope>
    <source>
        <strain evidence="10 11">CCFEE 5184</strain>
    </source>
</reference>
<dbReference type="OrthoDB" id="2162761at2759"/>
<comment type="caution">
    <text evidence="10">The sequence shown here is derived from an EMBL/GenBank/DDBJ whole genome shotgun (WGS) entry which is preliminary data.</text>
</comment>
<keyword evidence="2" id="KW-0479">Metal-binding</keyword>